<evidence type="ECO:0000256" key="6">
    <source>
        <dbReference type="SAM" id="MobiDB-lite"/>
    </source>
</evidence>
<dbReference type="PANTHER" id="PTHR22950:SF479">
    <property type="entry name" value="AMINO ACID TRANSPORTER (EUROFUNG)-RELATED"/>
    <property type="match status" value="1"/>
</dbReference>
<feature type="transmembrane region" description="Helical" evidence="7">
    <location>
        <begin position="231"/>
        <end position="253"/>
    </location>
</feature>
<evidence type="ECO:0000313" key="9">
    <source>
        <dbReference type="EMBL" id="KAF4945552.1"/>
    </source>
</evidence>
<evidence type="ECO:0000259" key="8">
    <source>
        <dbReference type="Pfam" id="PF01490"/>
    </source>
</evidence>
<dbReference type="Pfam" id="PF01490">
    <property type="entry name" value="Aa_trans"/>
    <property type="match status" value="1"/>
</dbReference>
<gene>
    <name evidence="9" type="ORF">FSARC_14413</name>
</gene>
<accession>A0A8H4SU13</accession>
<feature type="compositionally biased region" description="Polar residues" evidence="6">
    <location>
        <begin position="1"/>
        <end position="12"/>
    </location>
</feature>
<comment type="similarity">
    <text evidence="2">Belongs to the amino acid/polyamine transporter 2 family.</text>
</comment>
<feature type="transmembrane region" description="Helical" evidence="7">
    <location>
        <begin position="306"/>
        <end position="325"/>
    </location>
</feature>
<dbReference type="GO" id="GO:0016020">
    <property type="term" value="C:membrane"/>
    <property type="evidence" value="ECO:0007669"/>
    <property type="project" value="UniProtKB-SubCell"/>
</dbReference>
<keyword evidence="5 7" id="KW-0472">Membrane</keyword>
<keyword evidence="3 7" id="KW-0812">Transmembrane</keyword>
<feature type="transmembrane region" description="Helical" evidence="7">
    <location>
        <begin position="376"/>
        <end position="400"/>
    </location>
</feature>
<feature type="transmembrane region" description="Helical" evidence="7">
    <location>
        <begin position="132"/>
        <end position="155"/>
    </location>
</feature>
<comment type="caution">
    <text evidence="9">The sequence shown here is derived from an EMBL/GenBank/DDBJ whole genome shotgun (WGS) entry which is preliminary data.</text>
</comment>
<keyword evidence="10" id="KW-1185">Reference proteome</keyword>
<feature type="transmembrane region" description="Helical" evidence="7">
    <location>
        <begin position="52"/>
        <end position="72"/>
    </location>
</feature>
<dbReference type="GO" id="GO:0015179">
    <property type="term" value="F:L-amino acid transmembrane transporter activity"/>
    <property type="evidence" value="ECO:0007669"/>
    <property type="project" value="TreeGrafter"/>
</dbReference>
<dbReference type="Gene3D" id="1.20.1740.10">
    <property type="entry name" value="Amino acid/polyamine transporter I"/>
    <property type="match status" value="1"/>
</dbReference>
<feature type="region of interest" description="Disordered" evidence="6">
    <location>
        <begin position="1"/>
        <end position="29"/>
    </location>
</feature>
<dbReference type="FunFam" id="1.20.1740.10:FF:000039">
    <property type="entry name" value="Neutral amino acid transporter (Eurofung)"/>
    <property type="match status" value="1"/>
</dbReference>
<reference evidence="9" key="1">
    <citation type="journal article" date="2020" name="BMC Genomics">
        <title>Correction to: Identification and distribution of gene clusters required for synthesis of sphingolipid metabolism inhibitors in diverse species of the filamentous fungus Fusarium.</title>
        <authorList>
            <person name="Kim H.S."/>
            <person name="Lohmar J.M."/>
            <person name="Busman M."/>
            <person name="Brown D.W."/>
            <person name="Naumann T.A."/>
            <person name="Divon H.H."/>
            <person name="Lysoe E."/>
            <person name="Uhlig S."/>
            <person name="Proctor R.H."/>
        </authorList>
    </citation>
    <scope>NUCLEOTIDE SEQUENCE</scope>
    <source>
        <strain evidence="9">NRRL 20472</strain>
    </source>
</reference>
<name>A0A8H4SU13_9HYPO</name>
<evidence type="ECO:0000256" key="3">
    <source>
        <dbReference type="ARBA" id="ARBA00022692"/>
    </source>
</evidence>
<comment type="subcellular location">
    <subcellularLocation>
        <location evidence="1">Membrane</location>
        <topology evidence="1">Multi-pass membrane protein</topology>
    </subcellularLocation>
</comment>
<dbReference type="Proteomes" id="UP000622797">
    <property type="component" value="Unassembled WGS sequence"/>
</dbReference>
<protein>
    <recommendedName>
        <fullName evidence="8">Amino acid transporter transmembrane domain-containing protein</fullName>
    </recommendedName>
</protein>
<dbReference type="OrthoDB" id="40134at2759"/>
<evidence type="ECO:0000256" key="4">
    <source>
        <dbReference type="ARBA" id="ARBA00022989"/>
    </source>
</evidence>
<keyword evidence="4 7" id="KW-1133">Transmembrane helix</keyword>
<feature type="transmembrane region" description="Helical" evidence="7">
    <location>
        <begin position="265"/>
        <end position="286"/>
    </location>
</feature>
<dbReference type="PANTHER" id="PTHR22950">
    <property type="entry name" value="AMINO ACID TRANSPORTER"/>
    <property type="match status" value="1"/>
</dbReference>
<organism evidence="9 10">
    <name type="scientific">Fusarium sarcochroum</name>
    <dbReference type="NCBI Taxonomy" id="1208366"/>
    <lineage>
        <taxon>Eukaryota</taxon>
        <taxon>Fungi</taxon>
        <taxon>Dikarya</taxon>
        <taxon>Ascomycota</taxon>
        <taxon>Pezizomycotina</taxon>
        <taxon>Sordariomycetes</taxon>
        <taxon>Hypocreomycetidae</taxon>
        <taxon>Hypocreales</taxon>
        <taxon>Nectriaceae</taxon>
        <taxon>Fusarium</taxon>
        <taxon>Fusarium lateritium species complex</taxon>
    </lineage>
</organism>
<evidence type="ECO:0000256" key="2">
    <source>
        <dbReference type="ARBA" id="ARBA00008066"/>
    </source>
</evidence>
<evidence type="ECO:0000256" key="7">
    <source>
        <dbReference type="SAM" id="Phobius"/>
    </source>
</evidence>
<dbReference type="AlphaFoldDB" id="A0A8H4SU13"/>
<dbReference type="InterPro" id="IPR013057">
    <property type="entry name" value="AA_transpt_TM"/>
</dbReference>
<feature type="transmembrane region" description="Helical" evidence="7">
    <location>
        <begin position="346"/>
        <end position="370"/>
    </location>
</feature>
<proteinExistence type="inferred from homology"/>
<reference evidence="9" key="2">
    <citation type="submission" date="2020-05" db="EMBL/GenBank/DDBJ databases">
        <authorList>
            <person name="Kim H.-S."/>
            <person name="Proctor R.H."/>
            <person name="Brown D.W."/>
        </authorList>
    </citation>
    <scope>NUCLEOTIDE SEQUENCE</scope>
    <source>
        <strain evidence="9">NRRL 20472</strain>
    </source>
</reference>
<evidence type="ECO:0000256" key="1">
    <source>
        <dbReference type="ARBA" id="ARBA00004141"/>
    </source>
</evidence>
<feature type="transmembrane region" description="Helical" evidence="7">
    <location>
        <begin position="189"/>
        <end position="211"/>
    </location>
</feature>
<sequence length="454" mass="48861">MSLQIEPQNQATPGKPKDEQQQDDWDLKEEQPLPLQQDAFGNEDNAEVKYKVLTWWQGGFLMVAETVSLGILSLPKAIASLGLVPGIIILIGMGAIATYTGYLIGQYKIKHPHITSMADAGGVLLGPIGQEIVGVAQLLLLVFIMASHIVVFTSAMNTLTGHATCSIVFGVVGLIISCILSLPRKLINLSWLSIVSFISILIAVIITMIAVGVKNDASGVHATVDTDLVSGFTAAANIVLSYASHNSFFTFIAELKDPRDFNKSLALLQIIDISLYVISGVVIYRYVGVDVASPALGSTTPLISKIAYGVALPTIIIAGVMNGHIAAKAIYLRVFAGTDRIHKRDFIAIGSWISISFAFWILAWIIASAIPVFNTLLSLMASLFASWFTFTLPALFWIQMNRHQLFSSPRKCLLLALNCFIVVIGLVLCGLGTYTSAKAIHDDNGSGSFSCDAT</sequence>
<feature type="transmembrane region" description="Helical" evidence="7">
    <location>
        <begin position="412"/>
        <end position="434"/>
    </location>
</feature>
<feature type="domain" description="Amino acid transporter transmembrane" evidence="8">
    <location>
        <begin position="53"/>
        <end position="435"/>
    </location>
</feature>
<evidence type="ECO:0000313" key="10">
    <source>
        <dbReference type="Proteomes" id="UP000622797"/>
    </source>
</evidence>
<evidence type="ECO:0000256" key="5">
    <source>
        <dbReference type="ARBA" id="ARBA00023136"/>
    </source>
</evidence>
<dbReference type="EMBL" id="JABEXW010001230">
    <property type="protein sequence ID" value="KAF4945552.1"/>
    <property type="molecule type" value="Genomic_DNA"/>
</dbReference>
<feature type="transmembrane region" description="Helical" evidence="7">
    <location>
        <begin position="161"/>
        <end position="182"/>
    </location>
</feature>
<feature type="transmembrane region" description="Helical" evidence="7">
    <location>
        <begin position="78"/>
        <end position="104"/>
    </location>
</feature>